<dbReference type="Proteomes" id="UP000626786">
    <property type="component" value="Unassembled WGS sequence"/>
</dbReference>
<keyword evidence="1" id="KW-0812">Transmembrane</keyword>
<sequence>MDKEFIPIIGSAIVAGTTLIVLIINKIVEYFMWKTNLNRKGEEKYLERKIDTLHLTIVDIFELTAETLTLGNQSDQGISSTIKEGLRNVDHTFREKMAYASPFLDKEIMDNDVDNVYMLNAIIRELLRRLEKEGNVQLSITESQKYGFKEEKTLEAIIGTHIFWLNEGLHELKDKLAKIMNPLYQPQLRWKNYVLFASAISIIPLIIALMIL</sequence>
<accession>A0ABR8UAP4</accession>
<keyword evidence="1" id="KW-0472">Membrane</keyword>
<evidence type="ECO:0000313" key="3">
    <source>
        <dbReference type="Proteomes" id="UP000626786"/>
    </source>
</evidence>
<protein>
    <submittedName>
        <fullName evidence="2">Uncharacterized protein</fullName>
    </submittedName>
</protein>
<gene>
    <name evidence="2" type="ORF">H9649_10930</name>
</gene>
<reference evidence="2 3" key="1">
    <citation type="submission" date="2020-08" db="EMBL/GenBank/DDBJ databases">
        <title>A Genomic Blueprint of the Chicken Gut Microbiome.</title>
        <authorList>
            <person name="Gilroy R."/>
            <person name="Ravi A."/>
            <person name="Getino M."/>
            <person name="Pursley I."/>
            <person name="Horton D.L."/>
            <person name="Alikhan N.-F."/>
            <person name="Baker D."/>
            <person name="Gharbi K."/>
            <person name="Hall N."/>
            <person name="Watson M."/>
            <person name="Adriaenssens E.M."/>
            <person name="Foster-Nyarko E."/>
            <person name="Jarju S."/>
            <person name="Secka A."/>
            <person name="Antonio M."/>
            <person name="Oren A."/>
            <person name="Chaudhuri R."/>
            <person name="La Ragione R.M."/>
            <person name="Hildebrand F."/>
            <person name="Pallen M.J."/>
        </authorList>
    </citation>
    <scope>NUCLEOTIDE SEQUENCE [LARGE SCALE GENOMIC DNA]</scope>
    <source>
        <strain evidence="2 3">Sa2YVA2</strain>
    </source>
</reference>
<keyword evidence="3" id="KW-1185">Reference proteome</keyword>
<evidence type="ECO:0000256" key="1">
    <source>
        <dbReference type="SAM" id="Phobius"/>
    </source>
</evidence>
<proteinExistence type="predicted"/>
<feature type="transmembrane region" description="Helical" evidence="1">
    <location>
        <begin position="193"/>
        <end position="211"/>
    </location>
</feature>
<comment type="caution">
    <text evidence="2">The sequence shown here is derived from an EMBL/GenBank/DDBJ whole genome shotgun (WGS) entry which is preliminary data.</text>
</comment>
<dbReference type="RefSeq" id="WP_191694928.1">
    <property type="nucleotide sequence ID" value="NZ_JACSQN010000009.1"/>
</dbReference>
<evidence type="ECO:0000313" key="2">
    <source>
        <dbReference type="EMBL" id="MBD7985102.1"/>
    </source>
</evidence>
<name>A0ABR8UAP4_9BACL</name>
<organism evidence="2 3">
    <name type="scientific">Sporosarcina quadrami</name>
    <dbReference type="NCBI Taxonomy" id="2762234"/>
    <lineage>
        <taxon>Bacteria</taxon>
        <taxon>Bacillati</taxon>
        <taxon>Bacillota</taxon>
        <taxon>Bacilli</taxon>
        <taxon>Bacillales</taxon>
        <taxon>Caryophanaceae</taxon>
        <taxon>Sporosarcina</taxon>
    </lineage>
</organism>
<dbReference type="EMBL" id="JACSQN010000009">
    <property type="protein sequence ID" value="MBD7985102.1"/>
    <property type="molecule type" value="Genomic_DNA"/>
</dbReference>
<keyword evidence="1" id="KW-1133">Transmembrane helix</keyword>
<feature type="transmembrane region" description="Helical" evidence="1">
    <location>
        <begin position="6"/>
        <end position="24"/>
    </location>
</feature>